<evidence type="ECO:0000313" key="1">
    <source>
        <dbReference type="EMBL" id="MBW2941661.1"/>
    </source>
</evidence>
<keyword evidence="2" id="KW-1185">Reference proteome</keyword>
<dbReference type="Pfam" id="PF13692">
    <property type="entry name" value="Glyco_trans_1_4"/>
    <property type="match status" value="1"/>
</dbReference>
<name>A0ABS6VTP9_9GAMM</name>
<sequence length="440" mass="49348">MTDLSHNANLDAPDSSLNVLIIGYVWPEPNSSAAGRRMIDLISVFKRRGARLTFASAAQRSEHSVDLSEMGVNAVDIVLNCASFDEFVSGLQPDIVLFDRFFTEEQFGWRIERSCESALRILDTEDLHCLRHARHQALKQGRDVQRSDLYSELAQREIAAIWRCDLSLIISEYELVLLQNTYGVAADILHYLPLLSTLNDEDVATWSGFDRREHCVVIGNFRHAPNWDAVQYLRTAIWPKIRQSLPKVECHIYGAYPPPKAQQLHNDKLGFLIKGWAKSAAEVVGCARLCLAPLRFGAGQKGKLLEAMECGTPSVTSDIGAEGMGGDMPWSGAVVGGLPPYSDAFADQFAAAAIQLYQSANDWQIAQFAGKNLIASRFDRDVYLPLFEQRVDLLLSRLESHRQSHFNSIMLRHQTLKSHQYMSQWIEAKTRLAAIDTDVL</sequence>
<evidence type="ECO:0000313" key="2">
    <source>
        <dbReference type="Proteomes" id="UP001166291"/>
    </source>
</evidence>
<reference evidence="1" key="1">
    <citation type="submission" date="2021-07" db="EMBL/GenBank/DDBJ databases">
        <title>Zhongshania sp. CAU 1632 isolated from seawater.</title>
        <authorList>
            <person name="Kim W."/>
        </authorList>
    </citation>
    <scope>NUCLEOTIDE SEQUENCE</scope>
    <source>
        <strain evidence="1">CAU 1632</strain>
    </source>
</reference>
<gene>
    <name evidence="1" type="ORF">KXJ70_12765</name>
</gene>
<dbReference type="Proteomes" id="UP001166291">
    <property type="component" value="Unassembled WGS sequence"/>
</dbReference>
<accession>A0ABS6VTP9</accession>
<dbReference type="RefSeq" id="WP_219043897.1">
    <property type="nucleotide sequence ID" value="NZ_JAHWDQ010000003.1"/>
</dbReference>
<protein>
    <submittedName>
        <fullName evidence="1">Glycosyltransferase family 4 protein</fullName>
    </submittedName>
</protein>
<dbReference type="EMBL" id="JAHWDQ010000003">
    <property type="protein sequence ID" value="MBW2941661.1"/>
    <property type="molecule type" value="Genomic_DNA"/>
</dbReference>
<proteinExistence type="predicted"/>
<comment type="caution">
    <text evidence="1">The sequence shown here is derived from an EMBL/GenBank/DDBJ whole genome shotgun (WGS) entry which is preliminary data.</text>
</comment>
<organism evidence="1 2">
    <name type="scientific">Zhongshania aquimaris</name>
    <dbReference type="NCBI Taxonomy" id="2857107"/>
    <lineage>
        <taxon>Bacteria</taxon>
        <taxon>Pseudomonadati</taxon>
        <taxon>Pseudomonadota</taxon>
        <taxon>Gammaproteobacteria</taxon>
        <taxon>Cellvibrionales</taxon>
        <taxon>Spongiibacteraceae</taxon>
        <taxon>Zhongshania</taxon>
    </lineage>
</organism>